<name>A0A2N5PB46_MEDGN</name>
<protein>
    <submittedName>
        <fullName evidence="2">Uncharacterized protein</fullName>
    </submittedName>
</protein>
<dbReference type="EMBL" id="NIHT01000024">
    <property type="protein sequence ID" value="PLT72356.1"/>
    <property type="molecule type" value="Genomic_DNA"/>
</dbReference>
<reference evidence="1" key="2">
    <citation type="submission" date="2022-11" db="EMBL/GenBank/DDBJ databases">
        <title>Temperate bacteriophages infecting mucin-degrading bacterium Ruminococcus gnavus from the human gut.</title>
        <authorList>
            <person name="Buttimer C."/>
        </authorList>
    </citation>
    <scope>NUCLEOTIDE SEQUENCE</scope>
    <source>
        <strain evidence="1">CCUG 49994</strain>
    </source>
</reference>
<proteinExistence type="predicted"/>
<dbReference type="Proteomes" id="UP000235093">
    <property type="component" value="Unassembled WGS sequence"/>
</dbReference>
<dbReference type="EMBL" id="JAPRAY010000015">
    <property type="protein sequence ID" value="MCZ0668246.1"/>
    <property type="molecule type" value="Genomic_DNA"/>
</dbReference>
<gene>
    <name evidence="2" type="ORF">CDL23_13335</name>
    <name evidence="1" type="ORF">OZZ17_11950</name>
</gene>
<dbReference type="RefSeq" id="WP_101884249.1">
    <property type="nucleotide sequence ID" value="NZ_JAPRAY010000015.1"/>
</dbReference>
<comment type="caution">
    <text evidence="2">The sequence shown here is derived from an EMBL/GenBank/DDBJ whole genome shotgun (WGS) entry which is preliminary data.</text>
</comment>
<sequence>MGKVDDYTAGRSQGLILAREIVKKDGIDGLEKEIQFRNITGINTALTRKELNIACEKIKNMTLDTMMVIAVATLHDEFGFAGKRCKRFIDRMNLKAECLVDDMATWDEYTKMIKDEIGIEMTIRRND</sequence>
<organism evidence="2 3">
    <name type="scientific">Mediterraneibacter gnavus</name>
    <name type="common">Ruminococcus gnavus</name>
    <dbReference type="NCBI Taxonomy" id="33038"/>
    <lineage>
        <taxon>Bacteria</taxon>
        <taxon>Bacillati</taxon>
        <taxon>Bacillota</taxon>
        <taxon>Clostridia</taxon>
        <taxon>Lachnospirales</taxon>
        <taxon>Lachnospiraceae</taxon>
        <taxon>Mediterraneibacter</taxon>
    </lineage>
</organism>
<reference evidence="2 3" key="1">
    <citation type="journal article" date="2017" name="Genome Med.">
        <title>A novel Ruminococcus gnavus clade enriched in inflammatory bowel disease patients.</title>
        <authorList>
            <person name="Hall A.B."/>
            <person name="Yassour M."/>
            <person name="Sauk J."/>
            <person name="Garner A."/>
            <person name="Jiang X."/>
            <person name="Arthur T."/>
            <person name="Lagoudas G.K."/>
            <person name="Vatanen T."/>
            <person name="Fornelos N."/>
            <person name="Wilson R."/>
            <person name="Bertha M."/>
            <person name="Cohen M."/>
            <person name="Garber J."/>
            <person name="Khalili H."/>
            <person name="Gevers D."/>
            <person name="Ananthakrishnan A.N."/>
            <person name="Kugathasan S."/>
            <person name="Lander E.S."/>
            <person name="Blainey P."/>
            <person name="Vlamakis H."/>
            <person name="Xavier R.J."/>
            <person name="Huttenhower C."/>
        </authorList>
    </citation>
    <scope>NUCLEOTIDE SEQUENCE [LARGE SCALE GENOMIC DNA]</scope>
    <source>
        <strain evidence="2 3">RJX1125</strain>
    </source>
</reference>
<evidence type="ECO:0000313" key="1">
    <source>
        <dbReference type="EMBL" id="MCZ0668246.1"/>
    </source>
</evidence>
<evidence type="ECO:0000313" key="3">
    <source>
        <dbReference type="Proteomes" id="UP000235093"/>
    </source>
</evidence>
<evidence type="ECO:0000313" key="2">
    <source>
        <dbReference type="EMBL" id="PLT72356.1"/>
    </source>
</evidence>
<dbReference type="Proteomes" id="UP001079535">
    <property type="component" value="Unassembled WGS sequence"/>
</dbReference>
<accession>A0A2N5PB46</accession>
<dbReference type="AlphaFoldDB" id="A0A2N5PB46"/>